<gene>
    <name evidence="1" type="ORF">FRZ06_10540</name>
</gene>
<name>A0ACD1AC38_9FIRM</name>
<organism evidence="1 2">
    <name type="scientific">Anoxybacterium hadale</name>
    <dbReference type="NCBI Taxonomy" id="3408580"/>
    <lineage>
        <taxon>Bacteria</taxon>
        <taxon>Bacillati</taxon>
        <taxon>Bacillota</taxon>
        <taxon>Clostridia</taxon>
        <taxon>Peptostreptococcales</taxon>
        <taxon>Anaerovoracaceae</taxon>
        <taxon>Anoxybacterium</taxon>
    </lineage>
</organism>
<reference evidence="1" key="1">
    <citation type="submission" date="2019-08" db="EMBL/GenBank/DDBJ databases">
        <title>Genome sequence of Clostridiales bacterium MT110.</title>
        <authorList>
            <person name="Cao J."/>
        </authorList>
    </citation>
    <scope>NUCLEOTIDE SEQUENCE</scope>
    <source>
        <strain evidence="1">MT110</strain>
    </source>
</reference>
<dbReference type="EMBL" id="CP042469">
    <property type="protein sequence ID" value="QOX63751.1"/>
    <property type="molecule type" value="Genomic_DNA"/>
</dbReference>
<proteinExistence type="predicted"/>
<keyword evidence="2" id="KW-1185">Reference proteome</keyword>
<dbReference type="Proteomes" id="UP000594014">
    <property type="component" value="Chromosome"/>
</dbReference>
<sequence>MVEVAAALIWDHNKNFLICQRPANKARPLLWEFVGGKAEPGETLEEALIRECREEIAVTLSVKDVFMDVIHKYPDITVHLTLFNASITQGVPQMLEHNDMRWIPVSEIPNYEFCPADVEILERMSSIK</sequence>
<evidence type="ECO:0000313" key="1">
    <source>
        <dbReference type="EMBL" id="QOX63751.1"/>
    </source>
</evidence>
<accession>A0ACD1AC38</accession>
<evidence type="ECO:0000313" key="2">
    <source>
        <dbReference type="Proteomes" id="UP000594014"/>
    </source>
</evidence>
<protein>
    <submittedName>
        <fullName evidence="1">(Deoxy)nucleoside triphosphate pyrophosphohydrolase</fullName>
    </submittedName>
</protein>